<evidence type="ECO:0000313" key="2">
    <source>
        <dbReference type="EMBL" id="SEW09493.1"/>
    </source>
</evidence>
<keyword evidence="1" id="KW-0812">Transmembrane</keyword>
<feature type="transmembrane region" description="Helical" evidence="1">
    <location>
        <begin position="48"/>
        <end position="69"/>
    </location>
</feature>
<dbReference type="EMBL" id="FOIS01000003">
    <property type="protein sequence ID" value="SEW09493.1"/>
    <property type="molecule type" value="Genomic_DNA"/>
</dbReference>
<evidence type="ECO:0000256" key="1">
    <source>
        <dbReference type="SAM" id="Phobius"/>
    </source>
</evidence>
<sequence length="74" mass="7480">MSRGRGPSRGPSRPSEVTDAADQLKIVFVLLVGLSGGSIALQSDASPAVIGGAILGGIIAGGALLWYLIRMTTD</sequence>
<dbReference type="Proteomes" id="UP000183275">
    <property type="component" value="Unassembled WGS sequence"/>
</dbReference>
<dbReference type="AlphaFoldDB" id="A0A1I0P5M2"/>
<feature type="transmembrane region" description="Helical" evidence="1">
    <location>
        <begin position="21"/>
        <end position="42"/>
    </location>
</feature>
<keyword evidence="3" id="KW-1185">Reference proteome</keyword>
<organism evidence="2 3">
    <name type="scientific">Natrinema salifodinae</name>
    <dbReference type="NCBI Taxonomy" id="1202768"/>
    <lineage>
        <taxon>Archaea</taxon>
        <taxon>Methanobacteriati</taxon>
        <taxon>Methanobacteriota</taxon>
        <taxon>Stenosarchaea group</taxon>
        <taxon>Halobacteria</taxon>
        <taxon>Halobacteriales</taxon>
        <taxon>Natrialbaceae</taxon>
        <taxon>Natrinema</taxon>
    </lineage>
</organism>
<keyword evidence="1" id="KW-1133">Transmembrane helix</keyword>
<gene>
    <name evidence="2" type="ORF">SAMN05216285_2161</name>
</gene>
<dbReference type="eggNOG" id="arCOG07558">
    <property type="taxonomic scope" value="Archaea"/>
</dbReference>
<evidence type="ECO:0000313" key="3">
    <source>
        <dbReference type="Proteomes" id="UP000183275"/>
    </source>
</evidence>
<protein>
    <submittedName>
        <fullName evidence="2">Uncharacterized protein</fullName>
    </submittedName>
</protein>
<dbReference type="OrthoDB" id="205804at2157"/>
<name>A0A1I0P5M2_9EURY</name>
<proteinExistence type="predicted"/>
<dbReference type="STRING" id="1202768.SAMN05216285_2161"/>
<accession>A0A1I0P5M2</accession>
<keyword evidence="1" id="KW-0472">Membrane</keyword>
<reference evidence="3" key="1">
    <citation type="submission" date="2016-10" db="EMBL/GenBank/DDBJ databases">
        <authorList>
            <person name="Varghese N."/>
        </authorList>
    </citation>
    <scope>NUCLEOTIDE SEQUENCE [LARGE SCALE GENOMIC DNA]</scope>
    <source>
        <strain evidence="3">CGMCC 1.12284</strain>
    </source>
</reference>
<dbReference type="RefSeq" id="WP_049989548.1">
    <property type="nucleotide sequence ID" value="NZ_FOIS01000003.1"/>
</dbReference>